<proteinExistence type="predicted"/>
<evidence type="ECO:0000313" key="2">
    <source>
        <dbReference type="Proteomes" id="UP000267469"/>
    </source>
</evidence>
<comment type="caution">
    <text evidence="1">The sequence shown here is derived from an EMBL/GenBank/DDBJ whole genome shotgun (WGS) entry which is preliminary data.</text>
</comment>
<evidence type="ECO:0000313" key="1">
    <source>
        <dbReference type="EMBL" id="RNL69198.1"/>
    </source>
</evidence>
<protein>
    <submittedName>
        <fullName evidence="1">Uncharacterized protein</fullName>
    </submittedName>
</protein>
<dbReference type="AlphaFoldDB" id="A0A3N0D0M1"/>
<dbReference type="OrthoDB" id="1275222at2"/>
<accession>A0A3N0D0M1</accession>
<gene>
    <name evidence="1" type="ORF">ED312_22645</name>
</gene>
<keyword evidence="2" id="KW-1185">Reference proteome</keyword>
<organism evidence="1 2">
    <name type="scientific">Sinomicrobium pectinilyticum</name>
    <dbReference type="NCBI Taxonomy" id="1084421"/>
    <lineage>
        <taxon>Bacteria</taxon>
        <taxon>Pseudomonadati</taxon>
        <taxon>Bacteroidota</taxon>
        <taxon>Flavobacteriia</taxon>
        <taxon>Flavobacteriales</taxon>
        <taxon>Flavobacteriaceae</taxon>
        <taxon>Sinomicrobium</taxon>
    </lineage>
</organism>
<dbReference type="EMBL" id="RJTM01000185">
    <property type="protein sequence ID" value="RNL69198.1"/>
    <property type="molecule type" value="Genomic_DNA"/>
</dbReference>
<dbReference type="RefSeq" id="WP_123218298.1">
    <property type="nucleotide sequence ID" value="NZ_RJTM01000185.1"/>
</dbReference>
<reference evidence="1 2" key="1">
    <citation type="submission" date="2018-10" db="EMBL/GenBank/DDBJ databases">
        <title>Sinomicrobium pectinilyticum sp. nov., a pectinase-producing bacterium isolated from alkaline and saline soil, and emended description of the genus Sinomicrobium.</title>
        <authorList>
            <person name="Cheng B."/>
            <person name="Li C."/>
            <person name="Lai Q."/>
            <person name="Du M."/>
            <person name="Shao Z."/>
            <person name="Xu P."/>
            <person name="Yang C."/>
        </authorList>
    </citation>
    <scope>NUCLEOTIDE SEQUENCE [LARGE SCALE GENOMIC DNA]</scope>
    <source>
        <strain evidence="1 2">5DNS001</strain>
    </source>
</reference>
<name>A0A3N0D0M1_SINP1</name>
<sequence length="300" mass="33380">MDINIHSAEDAREWAEFFADMGADVEMNFILQNADNNTINNTISSGGNSFINQEFITNNLLEPNDWVKKCNTWSWDDDIISMEQAKAAGYDDYHAPGSIIDNAKIGDGEPGSVYLGYDKTDFSYTPSNKEVTPWQVGTEWLIGAGPRHRDFKNGDYFTELLRLHDHIEETRTVIIENIIKGGELYGSSAYSLGGVQGVGKYVKDYSTLLTGGQTGNLAVTYLGSYNLKWEVISIQGGEATVQFSVYNSSTMQSASRLPVIGYHPAWQKTVGQKNNNSFKSGWGSQTSQSFIWTETLKLKK</sequence>
<dbReference type="Proteomes" id="UP000267469">
    <property type="component" value="Unassembled WGS sequence"/>
</dbReference>